<keyword evidence="3" id="KW-0808">Transferase</keyword>
<dbReference type="EMBL" id="AACS02000004">
    <property type="protein sequence ID" value="EFI27827.1"/>
    <property type="molecule type" value="Genomic_DNA"/>
</dbReference>
<dbReference type="HOGENOM" id="CLU_246352_0_0_1"/>
<evidence type="ECO:0000259" key="2">
    <source>
        <dbReference type="Pfam" id="PF17667"/>
    </source>
</evidence>
<feature type="region of interest" description="Disordered" evidence="1">
    <location>
        <begin position="694"/>
        <end position="754"/>
    </location>
</feature>
<evidence type="ECO:0000313" key="4">
    <source>
        <dbReference type="Proteomes" id="UP000001861"/>
    </source>
</evidence>
<gene>
    <name evidence="3" type="ORF">CC1G_14316</name>
</gene>
<dbReference type="Gene3D" id="1.10.510.10">
    <property type="entry name" value="Transferase(Phosphotransferase) domain 1"/>
    <property type="match status" value="2"/>
</dbReference>
<dbReference type="InterPro" id="IPR040976">
    <property type="entry name" value="Pkinase_fungal"/>
</dbReference>
<dbReference type="SUPFAM" id="SSF56112">
    <property type="entry name" value="Protein kinase-like (PK-like)"/>
    <property type="match status" value="2"/>
</dbReference>
<protein>
    <submittedName>
        <fullName evidence="3">Other/FunK1 protein kinase</fullName>
    </submittedName>
</protein>
<keyword evidence="3" id="KW-0418">Kinase</keyword>
<feature type="region of interest" description="Disordered" evidence="1">
    <location>
        <begin position="1193"/>
        <end position="1227"/>
    </location>
</feature>
<feature type="domain" description="Fungal-type protein kinase" evidence="2">
    <location>
        <begin position="928"/>
        <end position="1395"/>
    </location>
</feature>
<feature type="domain" description="Fungal-type protein kinase" evidence="2">
    <location>
        <begin position="210"/>
        <end position="651"/>
    </location>
</feature>
<dbReference type="RefSeq" id="XP_002911321.1">
    <property type="nucleotide sequence ID" value="XM_002911275.1"/>
</dbReference>
<name>D6RLX3_COPC7</name>
<feature type="region of interest" description="Disordered" evidence="1">
    <location>
        <begin position="1513"/>
        <end position="1554"/>
    </location>
</feature>
<feature type="compositionally biased region" description="Basic and acidic residues" evidence="1">
    <location>
        <begin position="696"/>
        <end position="711"/>
    </location>
</feature>
<evidence type="ECO:0000313" key="3">
    <source>
        <dbReference type="EMBL" id="EFI27827.1"/>
    </source>
</evidence>
<dbReference type="InParanoid" id="D6RLX3"/>
<dbReference type="eggNOG" id="ENOG502QX9C">
    <property type="taxonomic scope" value="Eukaryota"/>
</dbReference>
<dbReference type="VEuPathDB" id="FungiDB:CC1G_14316"/>
<feature type="compositionally biased region" description="Polar residues" evidence="1">
    <location>
        <begin position="1199"/>
        <end position="1223"/>
    </location>
</feature>
<sequence>MSSPTNNSDGNVSHSNVDYEHYDSDADSFPWVGFGRPMPEETERLKYRDRVHEQIGMEMIGETFVCPVDPFVDHYLPPLPGSVDVTAVVEELAKASLLIKDPATQSYRFAGFAEGFGAEDDDADEVEREEVCFAFSPLTAIGDAIRAILKGMGVRINPFRLALCLKPWLKGGHLPLDAMACKVDGCITSASLDFDGAVVQPAGELCPTDLVVPIALKACHHDYTTNNLQIVVSANHIFNEDARRTFSYGISIEGEYASIWYFSRSHSMKAESFDFIKEPELLVKVLVSLFCATEEQLGLDPHITLIPGRDYKTYLYELPPDGRTKLEPQFFMATHKLDGDYPANLADPATRVWRVIQVVSKRVLDPVPGATELVLKDTWIGWKIDTEYDIQQRLFCDIRAFAGGDWGSHPLLEHFSAKRKAEFKEALAKFEDYFCVIQQQHIGARSKRLLPATSGVVVQKPDWSLFFGEKPWSMQRQTLIEDENYRPKGCRLFRVEQRCFFILQHECPRLDELPTLGDAMDVVSQTWHALLMMFCAGWIHRDICPGNILALQEDGGHWQVKLSDLEYAIRFPPDEGRRSADKAGTPIFTALELLRGMHYYEPEIDLDAVEDSDTTDLQSSHHRRSCPPIPSSVTQNLQHDLESLFWSVLYLVTVRISHDKSQYFAKKLFTDTEGALYLRNRWFTHGFKGQFWESIHPPRDMGKGEPSKKSLETGGGPPRTPARELVSDSASQDNGGSYKPTPRDLPADAGDEKQTKLRDHIGKCMIYEIVTCPTKSFFDDYLPPLPTKGPVPKEKIVDLVKKDLVAAKLLSVSGGTVQFTAYQLPPSGLKHLSKLKAEKKKGKAPSKTRAGEEKDKVVDEKTVFAAFATIGNAIRSSLKKHGFEINPYPIAMCPDTWLDSDIHGSNFRIDACTTSQLKEGEVPDIVGKKLHVTNIIVPMEFKLHDKDHQENRLQITAAANHIMNDDVRRMFIYAISVENDKLTVWYYSRSHSVLSRSFSFCLEPLLLVELFIRLFCASKDQLGIDKYVSLLDGHDSKTYLYELPADGVTRLASQFFKTTEIVDELRSNRIAGRNTRVWKVVQVKSKDNPDPIDPQASPLILKDAWINASADDEHQIQQKVFCDIDKFYADHGWRSHPLLSDIEGDDVEDIEDVLKNYKNFFSLIRLHYSGEPNKPISQEAHWTDGSLFFDPPKEEMGVSSGSQRTGSLNPSGKRSNPSQSRNTSKLEREFRAFESKRRCFFVYEHVCRRISDLPTLGDAMDVLFQAYAVLMVMFCAGWIHRDISHGNILAFKEEGGWQVKLSDLEYAKRFPPDSAQTSSDPKTGTPFFMAHEILTSSSLSGFYHQNLAVPKRTSRRAARNTARRGGAVESRPVVIIIHNYQHDLESLWWMVLWLVTMRTNYQKSFDAVRPIFSGSNPASEERKDCFTQGIAKEISDKFHPSTENFVSSLETLRRVLLNGYKSRHPEDLCNPEQYSDVCSWFPFFFGEMEKDRDVWGPLPLSNPTWLVDVKEEQVKPSRVQPEPGSVSSRRSARIAERSLRQGAKSQSIAEVEGA</sequence>
<dbReference type="InterPro" id="IPR011009">
    <property type="entry name" value="Kinase-like_dom_sf"/>
</dbReference>
<comment type="caution">
    <text evidence="3">The sequence shown here is derived from an EMBL/GenBank/DDBJ whole genome shotgun (WGS) entry which is preliminary data.</text>
</comment>
<dbReference type="PANTHER" id="PTHR38248">
    <property type="entry name" value="FUNK1 6"/>
    <property type="match status" value="1"/>
</dbReference>
<accession>D6RLX3</accession>
<dbReference type="GeneID" id="9380255"/>
<dbReference type="PANTHER" id="PTHR38248:SF2">
    <property type="entry name" value="FUNK1 11"/>
    <property type="match status" value="1"/>
</dbReference>
<dbReference type="KEGG" id="cci:CC1G_14316"/>
<reference evidence="3 4" key="1">
    <citation type="journal article" date="2010" name="Proc. Natl. Acad. Sci. U.S.A.">
        <title>Insights into evolution of multicellular fungi from the assembled chromosomes of the mushroom Coprinopsis cinerea (Coprinus cinereus).</title>
        <authorList>
            <person name="Stajich J.E."/>
            <person name="Wilke S.K."/>
            <person name="Ahren D."/>
            <person name="Au C.H."/>
            <person name="Birren B.W."/>
            <person name="Borodovsky M."/>
            <person name="Burns C."/>
            <person name="Canback B."/>
            <person name="Casselton L.A."/>
            <person name="Cheng C.K."/>
            <person name="Deng J."/>
            <person name="Dietrich F.S."/>
            <person name="Fargo D.C."/>
            <person name="Farman M.L."/>
            <person name="Gathman A.C."/>
            <person name="Goldberg J."/>
            <person name="Guigo R."/>
            <person name="Hoegger P.J."/>
            <person name="Hooker J.B."/>
            <person name="Huggins A."/>
            <person name="James T.Y."/>
            <person name="Kamada T."/>
            <person name="Kilaru S."/>
            <person name="Kodira C."/>
            <person name="Kues U."/>
            <person name="Kupfer D."/>
            <person name="Kwan H.S."/>
            <person name="Lomsadze A."/>
            <person name="Li W."/>
            <person name="Lilly W.W."/>
            <person name="Ma L.J."/>
            <person name="Mackey A.J."/>
            <person name="Manning G."/>
            <person name="Martin F."/>
            <person name="Muraguchi H."/>
            <person name="Natvig D.O."/>
            <person name="Palmerini H."/>
            <person name="Ramesh M.A."/>
            <person name="Rehmeyer C.J."/>
            <person name="Roe B.A."/>
            <person name="Shenoy N."/>
            <person name="Stanke M."/>
            <person name="Ter-Hovhannisyan V."/>
            <person name="Tunlid A."/>
            <person name="Velagapudi R."/>
            <person name="Vision T.J."/>
            <person name="Zeng Q."/>
            <person name="Zolan M.E."/>
            <person name="Pukkila P.J."/>
        </authorList>
    </citation>
    <scope>NUCLEOTIDE SEQUENCE [LARGE SCALE GENOMIC DNA]</scope>
    <source>
        <strain evidence="4">Okayama-7 / 130 / ATCC MYA-4618 / FGSC 9003</strain>
    </source>
</reference>
<evidence type="ECO:0000256" key="1">
    <source>
        <dbReference type="SAM" id="MobiDB-lite"/>
    </source>
</evidence>
<organism evidence="3 4">
    <name type="scientific">Coprinopsis cinerea (strain Okayama-7 / 130 / ATCC MYA-4618 / FGSC 9003)</name>
    <name type="common">Inky cap fungus</name>
    <name type="synonym">Hormographiella aspergillata</name>
    <dbReference type="NCBI Taxonomy" id="240176"/>
    <lineage>
        <taxon>Eukaryota</taxon>
        <taxon>Fungi</taxon>
        <taxon>Dikarya</taxon>
        <taxon>Basidiomycota</taxon>
        <taxon>Agaricomycotina</taxon>
        <taxon>Agaricomycetes</taxon>
        <taxon>Agaricomycetidae</taxon>
        <taxon>Agaricales</taxon>
        <taxon>Agaricineae</taxon>
        <taxon>Psathyrellaceae</taxon>
        <taxon>Coprinopsis</taxon>
    </lineage>
</organism>
<dbReference type="OrthoDB" id="3271139at2759"/>
<feature type="region of interest" description="Disordered" evidence="1">
    <location>
        <begin position="611"/>
        <end position="631"/>
    </location>
</feature>
<dbReference type="Pfam" id="PF17667">
    <property type="entry name" value="Pkinase_fungal"/>
    <property type="match status" value="2"/>
</dbReference>
<proteinExistence type="predicted"/>
<feature type="compositionally biased region" description="Basic and acidic residues" evidence="1">
    <location>
        <begin position="741"/>
        <end position="754"/>
    </location>
</feature>
<dbReference type="GO" id="GO:0016301">
    <property type="term" value="F:kinase activity"/>
    <property type="evidence" value="ECO:0007669"/>
    <property type="project" value="UniProtKB-KW"/>
</dbReference>
<keyword evidence="4" id="KW-1185">Reference proteome</keyword>
<dbReference type="Proteomes" id="UP000001861">
    <property type="component" value="Unassembled WGS sequence"/>
</dbReference>